<dbReference type="STRING" id="98765.A0A2R6NNG2"/>
<feature type="compositionally biased region" description="Basic and acidic residues" evidence="1">
    <location>
        <begin position="105"/>
        <end position="132"/>
    </location>
</feature>
<sequence>MPSVTSQTPRMTTDELELDPLFELREATASPTPLNSMLQDAGVLRTLIGSKKSRRGSTSSQRAASRERKPRKDKEGDATGILTLVLAEEERQAHHLKAVLRTTGDRLESEMRRAEQAEEKARSAEVRARDSNSRATAAETARHLAELDAARAREEVARYRMMAEAAERETRRVEAERQRSDRLKNEADHAATEAKDAARKAQQTLREWQAREEGRAEGMRIEVRRRYEDGREDGFEDGRAEGYETGRTEGLEEGRAEGLHAGRTEGHAAGRLAGFDEGRQVGYDEGFREGYTQGKKEERAHALEAFDKFIDGQMDKDSVASFDEDDRTHQWVEATRSVHSSEAKHIRAPSPKPIKPPPTPTTIRDPSVPVWLHRQPRIQTPGPMIYAPLEMQA</sequence>
<gene>
    <name evidence="2" type="ORF">PHLCEN_2v10282</name>
</gene>
<feature type="region of interest" description="Disordered" evidence="1">
    <location>
        <begin position="45"/>
        <end position="78"/>
    </location>
</feature>
<evidence type="ECO:0000313" key="3">
    <source>
        <dbReference type="Proteomes" id="UP000186601"/>
    </source>
</evidence>
<feature type="region of interest" description="Disordered" evidence="1">
    <location>
        <begin position="228"/>
        <end position="253"/>
    </location>
</feature>
<dbReference type="EMBL" id="MLYV02001050">
    <property type="protein sequence ID" value="PSR73924.1"/>
    <property type="molecule type" value="Genomic_DNA"/>
</dbReference>
<feature type="region of interest" description="Disordered" evidence="1">
    <location>
        <begin position="170"/>
        <end position="200"/>
    </location>
</feature>
<keyword evidence="3" id="KW-1185">Reference proteome</keyword>
<dbReference type="AlphaFoldDB" id="A0A2R6NNG2"/>
<name>A0A2R6NNG2_9APHY</name>
<feature type="region of interest" description="Disordered" evidence="1">
    <location>
        <begin position="334"/>
        <end position="370"/>
    </location>
</feature>
<evidence type="ECO:0000313" key="2">
    <source>
        <dbReference type="EMBL" id="PSR73924.1"/>
    </source>
</evidence>
<accession>A0A2R6NNG2</accession>
<organism evidence="2 3">
    <name type="scientific">Hermanssonia centrifuga</name>
    <dbReference type="NCBI Taxonomy" id="98765"/>
    <lineage>
        <taxon>Eukaryota</taxon>
        <taxon>Fungi</taxon>
        <taxon>Dikarya</taxon>
        <taxon>Basidiomycota</taxon>
        <taxon>Agaricomycotina</taxon>
        <taxon>Agaricomycetes</taxon>
        <taxon>Polyporales</taxon>
        <taxon>Meruliaceae</taxon>
        <taxon>Hermanssonia</taxon>
    </lineage>
</organism>
<comment type="caution">
    <text evidence="2">The sequence shown here is derived from an EMBL/GenBank/DDBJ whole genome shotgun (WGS) entry which is preliminary data.</text>
</comment>
<evidence type="ECO:0000256" key="1">
    <source>
        <dbReference type="SAM" id="MobiDB-lite"/>
    </source>
</evidence>
<feature type="compositionally biased region" description="Basic and acidic residues" evidence="1">
    <location>
        <begin position="170"/>
        <end position="199"/>
    </location>
</feature>
<proteinExistence type="predicted"/>
<feature type="compositionally biased region" description="Basic and acidic residues" evidence="1">
    <location>
        <begin position="64"/>
        <end position="77"/>
    </location>
</feature>
<dbReference type="OrthoDB" id="3260303at2759"/>
<feature type="region of interest" description="Disordered" evidence="1">
    <location>
        <begin position="105"/>
        <end position="139"/>
    </location>
</feature>
<reference evidence="2 3" key="1">
    <citation type="submission" date="2018-02" db="EMBL/GenBank/DDBJ databases">
        <title>Genome sequence of the basidiomycete white-rot fungus Phlebia centrifuga.</title>
        <authorList>
            <person name="Granchi Z."/>
            <person name="Peng M."/>
            <person name="de Vries R.P."/>
            <person name="Hilden K."/>
            <person name="Makela M.R."/>
            <person name="Grigoriev I."/>
            <person name="Riley R."/>
        </authorList>
    </citation>
    <scope>NUCLEOTIDE SEQUENCE [LARGE SCALE GENOMIC DNA]</scope>
    <source>
        <strain evidence="2 3">FBCC195</strain>
    </source>
</reference>
<protein>
    <submittedName>
        <fullName evidence="2">Uncharacterized protein</fullName>
    </submittedName>
</protein>
<feature type="compositionally biased region" description="Pro residues" evidence="1">
    <location>
        <begin position="350"/>
        <end position="360"/>
    </location>
</feature>
<dbReference type="Proteomes" id="UP000186601">
    <property type="component" value="Unassembled WGS sequence"/>
</dbReference>